<dbReference type="GO" id="GO:0008757">
    <property type="term" value="F:S-adenosylmethionine-dependent methyltransferase activity"/>
    <property type="evidence" value="ECO:0007669"/>
    <property type="project" value="InterPro"/>
</dbReference>
<dbReference type="AlphaFoldDB" id="A0A8J3N7A7"/>
<evidence type="ECO:0000259" key="2">
    <source>
        <dbReference type="Pfam" id="PF08241"/>
    </source>
</evidence>
<accession>A0A8J3N7A7</accession>
<feature type="transmembrane region" description="Helical" evidence="1">
    <location>
        <begin position="25"/>
        <end position="46"/>
    </location>
</feature>
<evidence type="ECO:0000313" key="3">
    <source>
        <dbReference type="EMBL" id="GHP01020.1"/>
    </source>
</evidence>
<proteinExistence type="predicted"/>
<dbReference type="RefSeq" id="WP_220211592.1">
    <property type="nucleotide sequence ID" value="NZ_BNJK01000004.1"/>
</dbReference>
<evidence type="ECO:0000256" key="1">
    <source>
        <dbReference type="SAM" id="Phobius"/>
    </source>
</evidence>
<dbReference type="EMBL" id="BNJK01000004">
    <property type="protein sequence ID" value="GHP01020.1"/>
    <property type="molecule type" value="Genomic_DNA"/>
</dbReference>
<gene>
    <name evidence="3" type="ORF">KSF_110670</name>
</gene>
<dbReference type="SUPFAM" id="SSF53335">
    <property type="entry name" value="S-adenosyl-L-methionine-dependent methyltransferases"/>
    <property type="match status" value="1"/>
</dbReference>
<name>A0A8J3N7A7_9CHLR</name>
<dbReference type="Gene3D" id="3.40.50.150">
    <property type="entry name" value="Vaccinia Virus protein VP39"/>
    <property type="match status" value="1"/>
</dbReference>
<keyword evidence="3" id="KW-0808">Transferase</keyword>
<dbReference type="InterPro" id="IPR013216">
    <property type="entry name" value="Methyltransf_11"/>
</dbReference>
<reference evidence="3" key="1">
    <citation type="submission" date="2020-10" db="EMBL/GenBank/DDBJ databases">
        <title>Taxonomic study of unclassified bacteria belonging to the class Ktedonobacteria.</title>
        <authorList>
            <person name="Yabe S."/>
            <person name="Wang C.M."/>
            <person name="Zheng Y."/>
            <person name="Sakai Y."/>
            <person name="Cavaletti L."/>
            <person name="Monciardini P."/>
            <person name="Donadio S."/>
        </authorList>
    </citation>
    <scope>NUCLEOTIDE SEQUENCE</scope>
    <source>
        <strain evidence="3">ID150040</strain>
    </source>
</reference>
<dbReference type="CDD" id="cd02440">
    <property type="entry name" value="AdoMet_MTases"/>
    <property type="match status" value="1"/>
</dbReference>
<keyword evidence="3" id="KW-0489">Methyltransferase</keyword>
<sequence>MNNSLNAIARQLARRHGEYGIDAPYVPLILGMVGLFLLVVAIVTLWIFHTSILSIIILIYALFIFLNAASYLYTTRWGKFQVWAETLTELPLRGDEQVLDIGCGRGAVLLMAAALLSTGKGTGVDLWKTSDQSGNARSVTLHNAQVEGVADRVELLTADMRELPCPDDSFDVVLSSLAIHNIQEATDREQAISEAVRVLKPGGRLLIVDFRETQSYAAYLQKLGMVDVTHRILDWRFWYGGPWTAAKLVSARKIAH</sequence>
<dbReference type="InterPro" id="IPR029063">
    <property type="entry name" value="SAM-dependent_MTases_sf"/>
</dbReference>
<dbReference type="Proteomes" id="UP000597444">
    <property type="component" value="Unassembled WGS sequence"/>
</dbReference>
<keyword evidence="1" id="KW-0472">Membrane</keyword>
<protein>
    <submittedName>
        <fullName evidence="3">Type 11 methyltransferase</fullName>
    </submittedName>
</protein>
<evidence type="ECO:0000313" key="4">
    <source>
        <dbReference type="Proteomes" id="UP000597444"/>
    </source>
</evidence>
<keyword evidence="4" id="KW-1185">Reference proteome</keyword>
<dbReference type="PANTHER" id="PTHR45277">
    <property type="entry name" value="EXPRESSED PROTEIN"/>
    <property type="match status" value="1"/>
</dbReference>
<feature type="transmembrane region" description="Helical" evidence="1">
    <location>
        <begin position="52"/>
        <end position="73"/>
    </location>
</feature>
<keyword evidence="1" id="KW-1133">Transmembrane helix</keyword>
<dbReference type="PANTHER" id="PTHR45277:SF1">
    <property type="entry name" value="EXPRESSED PROTEIN"/>
    <property type="match status" value="1"/>
</dbReference>
<comment type="caution">
    <text evidence="3">The sequence shown here is derived from an EMBL/GenBank/DDBJ whole genome shotgun (WGS) entry which is preliminary data.</text>
</comment>
<feature type="domain" description="Methyltransferase type 11" evidence="2">
    <location>
        <begin position="99"/>
        <end position="207"/>
    </location>
</feature>
<keyword evidence="1" id="KW-0812">Transmembrane</keyword>
<organism evidence="3 4">
    <name type="scientific">Reticulibacter mediterranei</name>
    <dbReference type="NCBI Taxonomy" id="2778369"/>
    <lineage>
        <taxon>Bacteria</taxon>
        <taxon>Bacillati</taxon>
        <taxon>Chloroflexota</taxon>
        <taxon>Ktedonobacteria</taxon>
        <taxon>Ktedonobacterales</taxon>
        <taxon>Reticulibacteraceae</taxon>
        <taxon>Reticulibacter</taxon>
    </lineage>
</organism>
<dbReference type="GO" id="GO:0032259">
    <property type="term" value="P:methylation"/>
    <property type="evidence" value="ECO:0007669"/>
    <property type="project" value="UniProtKB-KW"/>
</dbReference>
<dbReference type="Pfam" id="PF08241">
    <property type="entry name" value="Methyltransf_11"/>
    <property type="match status" value="1"/>
</dbReference>